<dbReference type="PANTHER" id="PTHR38030:SF2">
    <property type="entry name" value="PROTOPORPHYRINOGEN IX DEHYDROGENASE [QUINONE]"/>
    <property type="match status" value="1"/>
</dbReference>
<keyword evidence="3 7" id="KW-0547">Nucleotide-binding</keyword>
<dbReference type="InterPro" id="IPR052200">
    <property type="entry name" value="Protoporphyrinogen_IX_DH"/>
</dbReference>
<evidence type="ECO:0000256" key="2">
    <source>
        <dbReference type="ARBA" id="ARBA00022643"/>
    </source>
</evidence>
<dbReference type="GO" id="GO:0016491">
    <property type="term" value="F:oxidoreductase activity"/>
    <property type="evidence" value="ECO:0007669"/>
    <property type="project" value="UniProtKB-KW"/>
</dbReference>
<evidence type="ECO:0000256" key="7">
    <source>
        <dbReference type="HAMAP-Rule" id="MF_00853"/>
    </source>
</evidence>
<reference evidence="9 10" key="1">
    <citation type="submission" date="2018-08" db="EMBL/GenBank/DDBJ databases">
        <title>Genomic taxonomy of the Vibrionaceae family.</title>
        <authorList>
            <person name="Gomez-Gil B."/>
            <person name="Tanaka M."/>
            <person name="Sawabe T."/>
            <person name="Enciso-Ibarra K."/>
        </authorList>
    </citation>
    <scope>NUCLEOTIDE SEQUENCE [LARGE SCALE GENOMIC DNA]</scope>
    <source>
        <strain evidence="9 10">CAIM 1831</strain>
    </source>
</reference>
<comment type="catalytic activity">
    <reaction evidence="7">
        <text>protoporphyrinogen IX + 3 a quinone = protoporphyrin IX + 3 a quinol</text>
        <dbReference type="Rhea" id="RHEA:65032"/>
        <dbReference type="ChEBI" id="CHEBI:24646"/>
        <dbReference type="ChEBI" id="CHEBI:57306"/>
        <dbReference type="ChEBI" id="CHEBI:57307"/>
        <dbReference type="ChEBI" id="CHEBI:132124"/>
        <dbReference type="EC" id="1.3.5.3"/>
    </reaction>
</comment>
<dbReference type="InterPro" id="IPR026816">
    <property type="entry name" value="Flavodoxin_dom"/>
</dbReference>
<dbReference type="InterPro" id="IPR029039">
    <property type="entry name" value="Flavoprotein-like_sf"/>
</dbReference>
<evidence type="ECO:0000313" key="9">
    <source>
        <dbReference type="EMBL" id="AXX99936.1"/>
    </source>
</evidence>
<evidence type="ECO:0000256" key="5">
    <source>
        <dbReference type="ARBA" id="ARBA00023136"/>
    </source>
</evidence>
<gene>
    <name evidence="7" type="primary">hemG</name>
    <name evidence="9" type="ORF">D1115_00150</name>
</gene>
<dbReference type="PANTHER" id="PTHR38030">
    <property type="entry name" value="PROTOPORPHYRINOGEN IX DEHYDROGENASE [MENAQUINONE]"/>
    <property type="match status" value="1"/>
</dbReference>
<sequence length="181" mass="21186">MAKALFLYSSREGQTKKILHYIDEQLTDFECELVDLHNVETIDFSQYDRVLIGASIRYGHLNKKLYQFIERNLNQLAQSKVAFFCVNLTARKEDQGKDTPEGSAYIRKFLIKSPWKPTLIGVFAGALYYPRYHWFDRTMIKFIMSMTGGETDTTKEVEYTNWEKVALLQINSKNCRNNVLF</sequence>
<dbReference type="HAMAP" id="MF_00853">
    <property type="entry name" value="HemG"/>
    <property type="match status" value="1"/>
</dbReference>
<dbReference type="SUPFAM" id="SSF52218">
    <property type="entry name" value="Flavoproteins"/>
    <property type="match status" value="1"/>
</dbReference>
<comment type="subcellular location">
    <subcellularLocation>
        <location evidence="7">Cell membrane</location>
        <topology evidence="7">Peripheral membrane protein</topology>
    </subcellularLocation>
</comment>
<comment type="function">
    <text evidence="7">Catalyzes the 6-electron oxidation of protoporphyrinogen IX to form protoporphyrin IX; under anaerobic conditions uses menaquinone as an electron acceptor, under aerobic conditions uses ubiquinone as an electron acceptor.</text>
</comment>
<organism evidence="9 10">
    <name type="scientific">Vibrio alfacsensis</name>
    <dbReference type="NCBI Taxonomy" id="1074311"/>
    <lineage>
        <taxon>Bacteria</taxon>
        <taxon>Pseudomonadati</taxon>
        <taxon>Pseudomonadota</taxon>
        <taxon>Gammaproteobacteria</taxon>
        <taxon>Vibrionales</taxon>
        <taxon>Vibrionaceae</taxon>
        <taxon>Vibrio</taxon>
    </lineage>
</organism>
<comment type="catalytic activity">
    <reaction evidence="7">
        <text>protoporphyrinogen IX + 3 a menaquinone = protoporphyrin IX + 3 a menaquinol</text>
        <dbReference type="Rhea" id="RHEA:27409"/>
        <dbReference type="Rhea" id="RHEA-COMP:9537"/>
        <dbReference type="Rhea" id="RHEA-COMP:9539"/>
        <dbReference type="ChEBI" id="CHEBI:16374"/>
        <dbReference type="ChEBI" id="CHEBI:18151"/>
        <dbReference type="ChEBI" id="CHEBI:57306"/>
        <dbReference type="ChEBI" id="CHEBI:57307"/>
        <dbReference type="EC" id="1.3.5.3"/>
    </reaction>
</comment>
<dbReference type="EC" id="1.3.5.3" evidence="7"/>
<evidence type="ECO:0000256" key="4">
    <source>
        <dbReference type="ARBA" id="ARBA00023002"/>
    </source>
</evidence>
<comment type="cofactor">
    <cofactor evidence="7">
        <name>FMN</name>
        <dbReference type="ChEBI" id="CHEBI:58210"/>
    </cofactor>
    <text evidence="7">Binds 1 FMN non-covalently per subunit.</text>
</comment>
<evidence type="ECO:0000313" key="10">
    <source>
        <dbReference type="Proteomes" id="UP000262832"/>
    </source>
</evidence>
<dbReference type="Gene3D" id="3.40.50.360">
    <property type="match status" value="1"/>
</dbReference>
<comment type="pathway">
    <text evidence="7">Porphyrin-containing compound metabolism; protoporphyrin-IX biosynthesis; protoporphyrin-IX from protoporphyrinogen-IX: step 1/1.</text>
</comment>
<feature type="domain" description="Flavodoxin" evidence="8">
    <location>
        <begin position="5"/>
        <end position="153"/>
    </location>
</feature>
<evidence type="ECO:0000259" key="8">
    <source>
        <dbReference type="Pfam" id="PF12724"/>
    </source>
</evidence>
<dbReference type="InterPro" id="IPR044264">
    <property type="entry name" value="HemG"/>
</dbReference>
<evidence type="ECO:0000256" key="3">
    <source>
        <dbReference type="ARBA" id="ARBA00022741"/>
    </source>
</evidence>
<dbReference type="Pfam" id="PF12724">
    <property type="entry name" value="Flavodoxin_5"/>
    <property type="match status" value="1"/>
</dbReference>
<dbReference type="Proteomes" id="UP000262832">
    <property type="component" value="Chromosome I"/>
</dbReference>
<proteinExistence type="inferred from homology"/>
<keyword evidence="7" id="KW-1003">Cell membrane</keyword>
<keyword evidence="5" id="KW-0472">Membrane</keyword>
<dbReference type="EMBL" id="CP032093">
    <property type="protein sequence ID" value="AXX99936.1"/>
    <property type="molecule type" value="Genomic_DNA"/>
</dbReference>
<dbReference type="RefSeq" id="WP_128809820.1">
    <property type="nucleotide sequence ID" value="NZ_CP032093.1"/>
</dbReference>
<evidence type="ECO:0000256" key="1">
    <source>
        <dbReference type="ARBA" id="ARBA00022630"/>
    </source>
</evidence>
<evidence type="ECO:0000256" key="6">
    <source>
        <dbReference type="ARBA" id="ARBA00023244"/>
    </source>
</evidence>
<keyword evidence="1 7" id="KW-0285">Flavoprotein</keyword>
<comment type="similarity">
    <text evidence="7">Belongs to the HemG family.</text>
</comment>
<name>A0ABM6YQH2_9VIBR</name>
<accession>A0ABM6YQH2</accession>
<comment type="catalytic activity">
    <reaction evidence="7">
        <text>protoporphyrinogen IX + 3 a ubiquinone = protoporphyrin IX + 3 a ubiquinol</text>
        <dbReference type="Rhea" id="RHEA:63936"/>
        <dbReference type="Rhea" id="RHEA-COMP:9565"/>
        <dbReference type="Rhea" id="RHEA-COMP:9566"/>
        <dbReference type="ChEBI" id="CHEBI:16389"/>
        <dbReference type="ChEBI" id="CHEBI:17976"/>
        <dbReference type="ChEBI" id="CHEBI:57306"/>
        <dbReference type="ChEBI" id="CHEBI:57307"/>
    </reaction>
</comment>
<keyword evidence="10" id="KW-1185">Reference proteome</keyword>
<keyword evidence="4 7" id="KW-0560">Oxidoreductase</keyword>
<dbReference type="NCBIfam" id="NF008316">
    <property type="entry name" value="PRK11104.1"/>
    <property type="match status" value="1"/>
</dbReference>
<keyword evidence="6 7" id="KW-0627">Porphyrin biosynthesis</keyword>
<protein>
    <recommendedName>
        <fullName evidence="7">Protoporphyrinogen IX dehydrogenase [quinone]</fullName>
        <ecNumber evidence="7">1.3.5.3</ecNumber>
    </recommendedName>
    <alternativeName>
        <fullName evidence="7">Protoporphyrinogen IX dehydrogenase [menaquinone]</fullName>
    </alternativeName>
    <alternativeName>
        <fullName evidence="7">Protoporphyrinogen IX dehydrogenase [ubiquinone]</fullName>
    </alternativeName>
    <alternativeName>
        <fullName evidence="7">Protoporphyrinogen oxidase</fullName>
        <shortName evidence="7">PPO</shortName>
    </alternativeName>
</protein>
<keyword evidence="2 7" id="KW-0288">FMN</keyword>